<organism evidence="1 2">
    <name type="scientific">Pseudomonas fragariae</name>
    <name type="common">ex Marin et al. 2024</name>
    <dbReference type="NCBI Taxonomy" id="3080056"/>
    <lineage>
        <taxon>Bacteria</taxon>
        <taxon>Pseudomonadati</taxon>
        <taxon>Pseudomonadota</taxon>
        <taxon>Gammaproteobacteria</taxon>
        <taxon>Pseudomonadales</taxon>
        <taxon>Pseudomonadaceae</taxon>
        <taxon>Pseudomonas</taxon>
    </lineage>
</organism>
<dbReference type="SUPFAM" id="SSF47345">
    <property type="entry name" value="Colicin E immunity proteins"/>
    <property type="match status" value="1"/>
</dbReference>
<dbReference type="Proteomes" id="UP001142690">
    <property type="component" value="Unassembled WGS sequence"/>
</dbReference>
<reference evidence="1" key="1">
    <citation type="submission" date="2021-08" db="EMBL/GenBank/DDBJ databases">
        <title>Characterization of Pseudomonas fragariae.</title>
        <authorList>
            <person name="Carvalho R."/>
            <person name="Marin M."/>
        </authorList>
    </citation>
    <scope>NUCLEOTIDE SEQUENCE</scope>
    <source>
        <strain evidence="1">17</strain>
    </source>
</reference>
<evidence type="ECO:0000313" key="2">
    <source>
        <dbReference type="Proteomes" id="UP001142690"/>
    </source>
</evidence>
<keyword evidence="2" id="KW-1185">Reference proteome</keyword>
<evidence type="ECO:0000313" key="1">
    <source>
        <dbReference type="EMBL" id="MCW6057443.1"/>
    </source>
</evidence>
<dbReference type="EMBL" id="JAINZM010000019">
    <property type="protein sequence ID" value="MCW6057443.1"/>
    <property type="molecule type" value="Genomic_DNA"/>
</dbReference>
<gene>
    <name evidence="1" type="ORF">K7K06_17450</name>
</gene>
<comment type="caution">
    <text evidence="1">The sequence shown here is derived from an EMBL/GenBank/DDBJ whole genome shotgun (WGS) entry which is preliminary data.</text>
</comment>
<accession>A0ABT3LLV5</accession>
<dbReference type="Gene3D" id="1.10.1200.20">
    <property type="entry name" value="Colicin E immunity protein"/>
    <property type="match status" value="1"/>
</dbReference>
<protein>
    <submittedName>
        <fullName evidence="1">Bacteriocin immunity protein</fullName>
    </submittedName>
</protein>
<dbReference type="InterPro" id="IPR035900">
    <property type="entry name" value="Colicin_E_sf"/>
</dbReference>
<sequence length="49" mass="5516">MEFKSALAGYTEHEFKALVDTMDDAGTEEDCGELVEHFNKVVLADQRPQ</sequence>
<name>A0ABT3LLV5_9PSED</name>
<proteinExistence type="predicted"/>